<dbReference type="InterPro" id="IPR005467">
    <property type="entry name" value="His_kinase_dom"/>
</dbReference>
<evidence type="ECO:0000313" key="10">
    <source>
        <dbReference type="Proteomes" id="UP000238762"/>
    </source>
</evidence>
<dbReference type="Pfam" id="PF02518">
    <property type="entry name" value="HATPase_c"/>
    <property type="match status" value="1"/>
</dbReference>
<dbReference type="EMBL" id="PVWJ01000001">
    <property type="protein sequence ID" value="PSB05237.1"/>
    <property type="molecule type" value="Genomic_DNA"/>
</dbReference>
<dbReference type="InterPro" id="IPR013655">
    <property type="entry name" value="PAS_fold_3"/>
</dbReference>
<keyword evidence="5 9" id="KW-0418">Kinase</keyword>
<dbReference type="AlphaFoldDB" id="A0A2T1CAR5"/>
<name>A0A2T1CAR5_9CYAN</name>
<sequence>MQLQNRLSQGLNPIILPTNQEYQTSSPSQPLKYSEGISLLEALPNIVWVADGSGAIAYLNQQWFNFTGLKGSDSLEDTFWQAIHPEDRLLTRQKWNKAVKKQEFYQTQCRLRRLDGFYYWFLCQAKPIIIEEGREIQWVGTYTRTNSHNSTTQAIGEIIATDKVSLEKQLKQMQGLLDKRDREFEQFTYLASHDLKSPLRAISNLAEWLEEDLMDLLPVESQHQLKMLRRRVQRMEMMIEGLLEYSRVGKIQHPVELVDVSALISEIVDRLEPPPQFLVEVAAPMPIFTTKKAPLAQVFTHLIDNAIKHHPRYDGRVYISVQDRGKFYEFAVKDDGLGIDLRDGDRIFTMFNTVSSRDTLETAGMGLAIVKKILETEGCKISLESELDRGSVFQFTWLK</sequence>
<evidence type="ECO:0000256" key="2">
    <source>
        <dbReference type="ARBA" id="ARBA00012438"/>
    </source>
</evidence>
<dbReference type="Gene3D" id="1.10.287.130">
    <property type="match status" value="1"/>
</dbReference>
<reference evidence="9 10" key="1">
    <citation type="submission" date="2018-02" db="EMBL/GenBank/DDBJ databases">
        <authorList>
            <person name="Cohen D.B."/>
            <person name="Kent A.D."/>
        </authorList>
    </citation>
    <scope>NUCLEOTIDE SEQUENCE [LARGE SCALE GENOMIC DNA]</scope>
    <source>
        <strain evidence="9 10">CCAP 1448/3</strain>
    </source>
</reference>
<dbReference type="EC" id="2.7.13.3" evidence="2"/>
<dbReference type="InterPro" id="IPR000014">
    <property type="entry name" value="PAS"/>
</dbReference>
<organism evidence="9 10">
    <name type="scientific">Merismopedia glauca CCAP 1448/3</name>
    <dbReference type="NCBI Taxonomy" id="1296344"/>
    <lineage>
        <taxon>Bacteria</taxon>
        <taxon>Bacillati</taxon>
        <taxon>Cyanobacteriota</taxon>
        <taxon>Cyanophyceae</taxon>
        <taxon>Synechococcales</taxon>
        <taxon>Merismopediaceae</taxon>
        <taxon>Merismopedia</taxon>
    </lineage>
</organism>
<feature type="domain" description="Histidine kinase" evidence="7">
    <location>
        <begin position="190"/>
        <end position="399"/>
    </location>
</feature>
<dbReference type="PROSITE" id="PS50112">
    <property type="entry name" value="PAS"/>
    <property type="match status" value="1"/>
</dbReference>
<evidence type="ECO:0000259" key="8">
    <source>
        <dbReference type="PROSITE" id="PS50112"/>
    </source>
</evidence>
<dbReference type="InterPro" id="IPR036097">
    <property type="entry name" value="HisK_dim/P_sf"/>
</dbReference>
<dbReference type="InterPro" id="IPR004358">
    <property type="entry name" value="Sig_transdc_His_kin-like_C"/>
</dbReference>
<dbReference type="SUPFAM" id="SSF47384">
    <property type="entry name" value="Homodimeric domain of signal transducing histidine kinase"/>
    <property type="match status" value="1"/>
</dbReference>
<dbReference type="OrthoDB" id="9808408at2"/>
<evidence type="ECO:0000256" key="3">
    <source>
        <dbReference type="ARBA" id="ARBA00022553"/>
    </source>
</evidence>
<dbReference type="PANTHER" id="PTHR43304:SF1">
    <property type="entry name" value="PAC DOMAIN-CONTAINING PROTEIN"/>
    <property type="match status" value="1"/>
</dbReference>
<keyword evidence="4" id="KW-0808">Transferase</keyword>
<dbReference type="InterPro" id="IPR036890">
    <property type="entry name" value="HATPase_C_sf"/>
</dbReference>
<dbReference type="InterPro" id="IPR003594">
    <property type="entry name" value="HATPase_dom"/>
</dbReference>
<dbReference type="InterPro" id="IPR035965">
    <property type="entry name" value="PAS-like_dom_sf"/>
</dbReference>
<dbReference type="FunFam" id="3.30.450.20:FF:000099">
    <property type="entry name" value="Sensory box sensor histidine kinase"/>
    <property type="match status" value="1"/>
</dbReference>
<keyword evidence="6" id="KW-0902">Two-component regulatory system</keyword>
<dbReference type="SMART" id="SM00388">
    <property type="entry name" value="HisKA"/>
    <property type="match status" value="1"/>
</dbReference>
<dbReference type="PROSITE" id="PS50109">
    <property type="entry name" value="HIS_KIN"/>
    <property type="match status" value="1"/>
</dbReference>
<evidence type="ECO:0000256" key="6">
    <source>
        <dbReference type="ARBA" id="ARBA00023012"/>
    </source>
</evidence>
<proteinExistence type="predicted"/>
<dbReference type="Pfam" id="PF08447">
    <property type="entry name" value="PAS_3"/>
    <property type="match status" value="1"/>
</dbReference>
<dbReference type="NCBIfam" id="TIGR00229">
    <property type="entry name" value="sensory_box"/>
    <property type="match status" value="1"/>
</dbReference>
<gene>
    <name evidence="9" type="ORF">C7B64_00070</name>
</gene>
<dbReference type="CDD" id="cd00130">
    <property type="entry name" value="PAS"/>
    <property type="match status" value="1"/>
</dbReference>
<dbReference type="GO" id="GO:0000155">
    <property type="term" value="F:phosphorelay sensor kinase activity"/>
    <property type="evidence" value="ECO:0007669"/>
    <property type="project" value="InterPro"/>
</dbReference>
<dbReference type="PRINTS" id="PR00344">
    <property type="entry name" value="BCTRLSENSOR"/>
</dbReference>
<accession>A0A2T1CAR5</accession>
<evidence type="ECO:0000256" key="4">
    <source>
        <dbReference type="ARBA" id="ARBA00022679"/>
    </source>
</evidence>
<dbReference type="Gene3D" id="3.30.565.10">
    <property type="entry name" value="Histidine kinase-like ATPase, C-terminal domain"/>
    <property type="match status" value="1"/>
</dbReference>
<reference evidence="9 10" key="2">
    <citation type="submission" date="2018-03" db="EMBL/GenBank/DDBJ databases">
        <title>The ancient ancestry and fast evolution of plastids.</title>
        <authorList>
            <person name="Moore K.R."/>
            <person name="Magnabosco C."/>
            <person name="Momper L."/>
            <person name="Gold D.A."/>
            <person name="Bosak T."/>
            <person name="Fournier G.P."/>
        </authorList>
    </citation>
    <scope>NUCLEOTIDE SEQUENCE [LARGE SCALE GENOMIC DNA]</scope>
    <source>
        <strain evidence="9 10">CCAP 1448/3</strain>
    </source>
</reference>
<dbReference type="SUPFAM" id="SSF55785">
    <property type="entry name" value="PYP-like sensor domain (PAS domain)"/>
    <property type="match status" value="1"/>
</dbReference>
<dbReference type="CDD" id="cd00082">
    <property type="entry name" value="HisKA"/>
    <property type="match status" value="1"/>
</dbReference>
<evidence type="ECO:0000313" key="9">
    <source>
        <dbReference type="EMBL" id="PSB05237.1"/>
    </source>
</evidence>
<feature type="domain" description="PAS" evidence="8">
    <location>
        <begin position="32"/>
        <end position="102"/>
    </location>
</feature>
<dbReference type="SMART" id="SM00387">
    <property type="entry name" value="HATPase_c"/>
    <property type="match status" value="1"/>
</dbReference>
<keyword evidence="3" id="KW-0597">Phosphoprotein</keyword>
<dbReference type="PANTHER" id="PTHR43304">
    <property type="entry name" value="PHYTOCHROME-LIKE PROTEIN CPH1"/>
    <property type="match status" value="1"/>
</dbReference>
<keyword evidence="10" id="KW-1185">Reference proteome</keyword>
<dbReference type="InterPro" id="IPR052162">
    <property type="entry name" value="Sensor_kinase/Photoreceptor"/>
</dbReference>
<dbReference type="RefSeq" id="WP_106286620.1">
    <property type="nucleotide sequence ID" value="NZ_CAWNTC010000090.1"/>
</dbReference>
<evidence type="ECO:0000259" key="7">
    <source>
        <dbReference type="PROSITE" id="PS50109"/>
    </source>
</evidence>
<evidence type="ECO:0000256" key="5">
    <source>
        <dbReference type="ARBA" id="ARBA00022777"/>
    </source>
</evidence>
<dbReference type="SUPFAM" id="SSF55874">
    <property type="entry name" value="ATPase domain of HSP90 chaperone/DNA topoisomerase II/histidine kinase"/>
    <property type="match status" value="1"/>
</dbReference>
<protein>
    <recommendedName>
        <fullName evidence="2">histidine kinase</fullName>
        <ecNumber evidence="2">2.7.13.3</ecNumber>
    </recommendedName>
</protein>
<dbReference type="Pfam" id="PF00512">
    <property type="entry name" value="HisKA"/>
    <property type="match status" value="1"/>
</dbReference>
<comment type="caution">
    <text evidence="9">The sequence shown here is derived from an EMBL/GenBank/DDBJ whole genome shotgun (WGS) entry which is preliminary data.</text>
</comment>
<dbReference type="Gene3D" id="3.30.450.20">
    <property type="entry name" value="PAS domain"/>
    <property type="match status" value="1"/>
</dbReference>
<evidence type="ECO:0000256" key="1">
    <source>
        <dbReference type="ARBA" id="ARBA00000085"/>
    </source>
</evidence>
<dbReference type="Proteomes" id="UP000238762">
    <property type="component" value="Unassembled WGS sequence"/>
</dbReference>
<comment type="catalytic activity">
    <reaction evidence="1">
        <text>ATP + protein L-histidine = ADP + protein N-phospho-L-histidine.</text>
        <dbReference type="EC" id="2.7.13.3"/>
    </reaction>
</comment>
<dbReference type="InterPro" id="IPR003661">
    <property type="entry name" value="HisK_dim/P_dom"/>
</dbReference>
<dbReference type="SMART" id="SM00091">
    <property type="entry name" value="PAS"/>
    <property type="match status" value="1"/>
</dbReference>